<accession>A0ACB5T1M5</accession>
<dbReference type="Proteomes" id="UP001165064">
    <property type="component" value="Unassembled WGS sequence"/>
</dbReference>
<reference evidence="1" key="1">
    <citation type="submission" date="2023-04" db="EMBL/GenBank/DDBJ databases">
        <title>Ambrosiozyma monospora NBRC 10751.</title>
        <authorList>
            <person name="Ichikawa N."/>
            <person name="Sato H."/>
            <person name="Tonouchi N."/>
        </authorList>
    </citation>
    <scope>NUCLEOTIDE SEQUENCE</scope>
    <source>
        <strain evidence="1">NBRC 10751</strain>
    </source>
</reference>
<keyword evidence="2" id="KW-1185">Reference proteome</keyword>
<organism evidence="1 2">
    <name type="scientific">Ambrosiozyma monospora</name>
    <name type="common">Yeast</name>
    <name type="synonym">Endomycopsis monosporus</name>
    <dbReference type="NCBI Taxonomy" id="43982"/>
    <lineage>
        <taxon>Eukaryota</taxon>
        <taxon>Fungi</taxon>
        <taxon>Dikarya</taxon>
        <taxon>Ascomycota</taxon>
        <taxon>Saccharomycotina</taxon>
        <taxon>Pichiomycetes</taxon>
        <taxon>Pichiales</taxon>
        <taxon>Pichiaceae</taxon>
        <taxon>Ambrosiozyma</taxon>
    </lineage>
</organism>
<protein>
    <submittedName>
        <fullName evidence="1">Unnamed protein product</fullName>
    </submittedName>
</protein>
<dbReference type="EMBL" id="BSXS01002401">
    <property type="protein sequence ID" value="GME78994.1"/>
    <property type="molecule type" value="Genomic_DNA"/>
</dbReference>
<proteinExistence type="predicted"/>
<evidence type="ECO:0000313" key="1">
    <source>
        <dbReference type="EMBL" id="GME78994.1"/>
    </source>
</evidence>
<gene>
    <name evidence="1" type="ORF">Amon02_000371200</name>
</gene>
<name>A0ACB5T1M5_AMBMO</name>
<sequence length="471" mass="53759">MQSTCIVWRVPNVAVPAYTLKGDRGYRPGICARQTTEPAGESSSFHRKCNTTKRTVFDYTIHIFPVLLDPIKQQLKLKIQVITWPRKGPIIMKFNLGISNYVNLVSSLPLELKQAIIIFSLLLLDKENQSVKQPISCESAWIPLQNAISFVCPKPGMTINISSHDTKVYIHLRRRQSILFLQQSHTSNSGWIKNLNEFNLQELNVSTFTTRNFASVNSQRGLNTFVQLINSLSERFDIPEFSYNEFSPNSDSYLLSSADEFDWIKSITSYKAFASVAGIDQLYHQRERFNKLEIVTLVALPSFIAEFDNFEQLEALSHSLHKLILNVQLYQRHSNTNVHLFEFLVHTDIEIKVDCLSGPLDYEEDDIVLDRADKIGHFLAETKGTVPLSQVIKMIPSRLEMIDSMTIAIDSLHNFNLRSSHLKDLRINCKTCKNVDLSLLSRLQRLSFNLFGSLDRETVSTIPVSAVFMSH</sequence>
<evidence type="ECO:0000313" key="2">
    <source>
        <dbReference type="Proteomes" id="UP001165064"/>
    </source>
</evidence>
<comment type="caution">
    <text evidence="1">The sequence shown here is derived from an EMBL/GenBank/DDBJ whole genome shotgun (WGS) entry which is preliminary data.</text>
</comment>